<name>A0ABN1S8K0_9ACTN</name>
<sequence>MNENRCLAREHIVRVLRGPALPAYLQVSACFGIRWRPWLCGEIRGCCRRYCRQRLGLHGRVAAGVVSAKGDSIALLPRPLFDADESADGLLVELVAALGAVSGDPKGQFVGGVQRA</sequence>
<dbReference type="Proteomes" id="UP001500033">
    <property type="component" value="Unassembled WGS sequence"/>
</dbReference>
<comment type="caution">
    <text evidence="1">The sequence shown here is derived from an EMBL/GenBank/DDBJ whole genome shotgun (WGS) entry which is preliminary data.</text>
</comment>
<organism evidence="1 2">
    <name type="scientific">Streptomyces rhizosphaericus</name>
    <dbReference type="NCBI Taxonomy" id="114699"/>
    <lineage>
        <taxon>Bacteria</taxon>
        <taxon>Bacillati</taxon>
        <taxon>Actinomycetota</taxon>
        <taxon>Actinomycetes</taxon>
        <taxon>Kitasatosporales</taxon>
        <taxon>Streptomycetaceae</taxon>
        <taxon>Streptomyces</taxon>
        <taxon>Streptomyces violaceusniger group</taxon>
    </lineage>
</organism>
<gene>
    <name evidence="1" type="ORF">GCM10009576_032660</name>
</gene>
<proteinExistence type="predicted"/>
<keyword evidence="2" id="KW-1185">Reference proteome</keyword>
<evidence type="ECO:0000313" key="2">
    <source>
        <dbReference type="Proteomes" id="UP001500033"/>
    </source>
</evidence>
<reference evidence="1 2" key="1">
    <citation type="journal article" date="2019" name="Int. J. Syst. Evol. Microbiol.">
        <title>The Global Catalogue of Microorganisms (GCM) 10K type strain sequencing project: providing services to taxonomists for standard genome sequencing and annotation.</title>
        <authorList>
            <consortium name="The Broad Institute Genomics Platform"/>
            <consortium name="The Broad Institute Genome Sequencing Center for Infectious Disease"/>
            <person name="Wu L."/>
            <person name="Ma J."/>
        </authorList>
    </citation>
    <scope>NUCLEOTIDE SEQUENCE [LARGE SCALE GENOMIC DNA]</scope>
    <source>
        <strain evidence="1 2">JCM 11445</strain>
    </source>
</reference>
<dbReference type="EMBL" id="BAAAIE010000017">
    <property type="protein sequence ID" value="GAA0978629.1"/>
    <property type="molecule type" value="Genomic_DNA"/>
</dbReference>
<accession>A0ABN1S8K0</accession>
<evidence type="ECO:0000313" key="1">
    <source>
        <dbReference type="EMBL" id="GAA0978629.1"/>
    </source>
</evidence>
<protein>
    <submittedName>
        <fullName evidence="1">Uncharacterized protein</fullName>
    </submittedName>
</protein>